<dbReference type="Pfam" id="PF14450">
    <property type="entry name" value="FtsA"/>
    <property type="match status" value="1"/>
</dbReference>
<dbReference type="GO" id="GO:0009898">
    <property type="term" value="C:cytoplasmic side of plasma membrane"/>
    <property type="evidence" value="ECO:0007669"/>
    <property type="project" value="UniProtKB-UniRule"/>
</dbReference>
<evidence type="ECO:0000313" key="9">
    <source>
        <dbReference type="Proteomes" id="UP000321638"/>
    </source>
</evidence>
<evidence type="ECO:0000256" key="4">
    <source>
        <dbReference type="ARBA" id="ARBA00023306"/>
    </source>
</evidence>
<accession>A0A5C8PIB8</accession>
<dbReference type="RefSeq" id="WP_147848826.1">
    <property type="nucleotide sequence ID" value="NZ_VDUZ01000024.1"/>
</dbReference>
<proteinExistence type="inferred from homology"/>
<dbReference type="GO" id="GO:0032153">
    <property type="term" value="C:cell division site"/>
    <property type="evidence" value="ECO:0007669"/>
    <property type="project" value="UniProtKB-UniRule"/>
</dbReference>
<comment type="function">
    <text evidence="5 6">Cell division protein that is involved in the assembly of the Z ring. May serve as a membrane anchor for the Z ring.</text>
</comment>
<comment type="caution">
    <text evidence="8">The sequence shown here is derived from an EMBL/GenBank/DDBJ whole genome shotgun (WGS) entry which is preliminary data.</text>
</comment>
<dbReference type="PANTHER" id="PTHR32432">
    <property type="entry name" value="CELL DIVISION PROTEIN FTSA-RELATED"/>
    <property type="match status" value="1"/>
</dbReference>
<evidence type="ECO:0000256" key="1">
    <source>
        <dbReference type="ARBA" id="ARBA00022475"/>
    </source>
</evidence>
<dbReference type="Pfam" id="PF02491">
    <property type="entry name" value="SHS2_FTSA"/>
    <property type="match status" value="1"/>
</dbReference>
<keyword evidence="4 5" id="KW-0131">Cell cycle</keyword>
<dbReference type="AlphaFoldDB" id="A0A5C8PIB8"/>
<keyword evidence="9" id="KW-1185">Reference proteome</keyword>
<dbReference type="InterPro" id="IPR043129">
    <property type="entry name" value="ATPase_NBD"/>
</dbReference>
<evidence type="ECO:0000313" key="8">
    <source>
        <dbReference type="EMBL" id="TXL73552.1"/>
    </source>
</evidence>
<dbReference type="InterPro" id="IPR003494">
    <property type="entry name" value="SHS2_FtsA"/>
</dbReference>
<dbReference type="InterPro" id="IPR050696">
    <property type="entry name" value="FtsA/MreB"/>
</dbReference>
<reference evidence="8 9" key="1">
    <citation type="submission" date="2019-06" db="EMBL/GenBank/DDBJ databases">
        <title>New taxonomy in bacterial strain CC-CFT640, isolated from vineyard.</title>
        <authorList>
            <person name="Lin S.-Y."/>
            <person name="Tsai C.-F."/>
            <person name="Young C.-C."/>
        </authorList>
    </citation>
    <scope>NUCLEOTIDE SEQUENCE [LARGE SCALE GENOMIC DNA]</scope>
    <source>
        <strain evidence="8 9">CC-CFT640</strain>
    </source>
</reference>
<sequence>MAKARNGIVAALDIGTSKVVCFVARVDGAGLRVIGIGHHAAAGLRSGNIVDMEQATRAISSAVSAAEEMCGETIREVIVGVGGGQPASHNQTLEVQVGHHEIGERDVRRLLSQIHLPAETSDRDLIHTLPIGYQIDGSQVIEPRGMYGERLGVDVHLVTAATGAMRNLAVCIKRAHLDIADRVATPYAAGLATLVPDERKLGATLVDMGGGTTSIAVFYEDYLVHVDSIPIGGSHVTSDIARGLSTPIADAERMKTLIGRARARPNDEYDIIDVPLIGEHERTTPNHVPRSILVGIIRPRIEETFELVRSRLEASGIGRLAGGRAVLVGGASQLDGLPEIASEILNKKVRLGGPLRMAGLAESLAGPPFAGCAGLLIHAAQQVQAVSQAQNPPAEVPASRFGRIGSWIRDNF</sequence>
<dbReference type="CDD" id="cd24048">
    <property type="entry name" value="ASKHA_NBD_FtsA"/>
    <property type="match status" value="1"/>
</dbReference>
<dbReference type="SUPFAM" id="SSF53067">
    <property type="entry name" value="Actin-like ATPase domain"/>
    <property type="match status" value="2"/>
</dbReference>
<evidence type="ECO:0000256" key="6">
    <source>
        <dbReference type="PIRNR" id="PIRNR003101"/>
    </source>
</evidence>
<gene>
    <name evidence="5 8" type="primary">ftsA</name>
    <name evidence="8" type="ORF">FHP25_20435</name>
</gene>
<comment type="subcellular location">
    <subcellularLocation>
        <location evidence="5">Cell membrane</location>
        <topology evidence="5">Peripheral membrane protein</topology>
        <orientation evidence="5">Cytoplasmic side</orientation>
    </subcellularLocation>
    <text evidence="5">Localizes to the Z ring in an FtsZ-dependent manner. Targeted to the membrane through a conserved C-terminal amphipathic helix.</text>
</comment>
<feature type="domain" description="SHS2" evidence="7">
    <location>
        <begin position="9"/>
        <end position="193"/>
    </location>
</feature>
<evidence type="ECO:0000259" key="7">
    <source>
        <dbReference type="SMART" id="SM00842"/>
    </source>
</evidence>
<dbReference type="EMBL" id="VDUZ01000024">
    <property type="protein sequence ID" value="TXL73552.1"/>
    <property type="molecule type" value="Genomic_DNA"/>
</dbReference>
<name>A0A5C8PIB8_9HYPH</name>
<dbReference type="PANTHER" id="PTHR32432:SF4">
    <property type="entry name" value="CELL DIVISION PROTEIN FTSA"/>
    <property type="match status" value="1"/>
</dbReference>
<dbReference type="OrthoDB" id="9810567at2"/>
<dbReference type="GO" id="GO:0043093">
    <property type="term" value="P:FtsZ-dependent cytokinesis"/>
    <property type="evidence" value="ECO:0007669"/>
    <property type="project" value="UniProtKB-UniRule"/>
</dbReference>
<dbReference type="SMART" id="SM00842">
    <property type="entry name" value="FtsA"/>
    <property type="match status" value="1"/>
</dbReference>
<keyword evidence="2 5" id="KW-0132">Cell division</keyword>
<keyword evidence="3 5" id="KW-0472">Membrane</keyword>
<comment type="similarity">
    <text evidence="5 6">Belongs to the FtsA/MreB family.</text>
</comment>
<evidence type="ECO:0000256" key="5">
    <source>
        <dbReference type="HAMAP-Rule" id="MF_02033"/>
    </source>
</evidence>
<organism evidence="8 9">
    <name type="scientific">Vineibacter terrae</name>
    <dbReference type="NCBI Taxonomy" id="2586908"/>
    <lineage>
        <taxon>Bacteria</taxon>
        <taxon>Pseudomonadati</taxon>
        <taxon>Pseudomonadota</taxon>
        <taxon>Alphaproteobacteria</taxon>
        <taxon>Hyphomicrobiales</taxon>
        <taxon>Vineibacter</taxon>
    </lineage>
</organism>
<protein>
    <recommendedName>
        <fullName evidence="5 6">Cell division protein FtsA</fullName>
    </recommendedName>
</protein>
<dbReference type="HAMAP" id="MF_02033">
    <property type="entry name" value="FtsA"/>
    <property type="match status" value="1"/>
</dbReference>
<dbReference type="InterPro" id="IPR020823">
    <property type="entry name" value="Cell_div_FtsA"/>
</dbReference>
<dbReference type="Proteomes" id="UP000321638">
    <property type="component" value="Unassembled WGS sequence"/>
</dbReference>
<dbReference type="PIRSF" id="PIRSF003101">
    <property type="entry name" value="FtsA"/>
    <property type="match status" value="1"/>
</dbReference>
<comment type="subunit">
    <text evidence="5">Self-interacts. Interacts with FtsZ.</text>
</comment>
<evidence type="ECO:0000256" key="2">
    <source>
        <dbReference type="ARBA" id="ARBA00022618"/>
    </source>
</evidence>
<evidence type="ECO:0000256" key="3">
    <source>
        <dbReference type="ARBA" id="ARBA00023136"/>
    </source>
</evidence>
<keyword evidence="1 5" id="KW-1003">Cell membrane</keyword>
<dbReference type="NCBIfam" id="TIGR01174">
    <property type="entry name" value="ftsA"/>
    <property type="match status" value="1"/>
</dbReference>
<dbReference type="Gene3D" id="3.30.420.40">
    <property type="match status" value="2"/>
</dbReference>